<name>A0A2S5TFC2_9GAMM</name>
<dbReference type="Proteomes" id="UP000238220">
    <property type="component" value="Unassembled WGS sequence"/>
</dbReference>
<evidence type="ECO:0000313" key="2">
    <source>
        <dbReference type="Proteomes" id="UP000238220"/>
    </source>
</evidence>
<accession>A0A2S5TFC2</accession>
<dbReference type="InterPro" id="IPR027961">
    <property type="entry name" value="DUF4442"/>
</dbReference>
<proteinExistence type="predicted"/>
<gene>
    <name evidence="1" type="ORF">C3942_12460</name>
</gene>
<dbReference type="AlphaFoldDB" id="A0A2S5TFC2"/>
<dbReference type="Gene3D" id="3.10.129.10">
    <property type="entry name" value="Hotdog Thioesterase"/>
    <property type="match status" value="1"/>
</dbReference>
<dbReference type="EMBL" id="PSNW01000006">
    <property type="protein sequence ID" value="PPE73607.1"/>
    <property type="molecule type" value="Genomic_DNA"/>
</dbReference>
<reference evidence="1 2" key="1">
    <citation type="submission" date="2018-02" db="EMBL/GenBank/DDBJ databases">
        <title>Genome sequencing of Solimonas sp. HR-BB.</title>
        <authorList>
            <person name="Lee Y."/>
            <person name="Jeon C.O."/>
        </authorList>
    </citation>
    <scope>NUCLEOTIDE SEQUENCE [LARGE SCALE GENOMIC DNA]</scope>
    <source>
        <strain evidence="1 2">HR-BB</strain>
    </source>
</reference>
<dbReference type="InterPro" id="IPR029069">
    <property type="entry name" value="HotDog_dom_sf"/>
</dbReference>
<dbReference type="Pfam" id="PF14539">
    <property type="entry name" value="DUF4442"/>
    <property type="match status" value="1"/>
</dbReference>
<organism evidence="1 2">
    <name type="scientific">Solimonas fluminis</name>
    <dbReference type="NCBI Taxonomy" id="2086571"/>
    <lineage>
        <taxon>Bacteria</taxon>
        <taxon>Pseudomonadati</taxon>
        <taxon>Pseudomonadota</taxon>
        <taxon>Gammaproteobacteria</taxon>
        <taxon>Nevskiales</taxon>
        <taxon>Nevskiaceae</taxon>
        <taxon>Solimonas</taxon>
    </lineage>
</organism>
<comment type="caution">
    <text evidence="1">The sequence shown here is derived from an EMBL/GenBank/DDBJ whole genome shotgun (WGS) entry which is preliminary data.</text>
</comment>
<sequence>MPSMDLEVAKKALETGIKFVANCGLKVVELRRGYVKCSVPFAGNGNHIGTMYAGALFTVAEIPGGALFLSSFDMTRYAPIVKEMNLRFLKPAKGDVTIEIGLSEEQIAAISGEADAKGKAEFTLDGEIKTADGTVVAISHGIYQIRSLQRL</sequence>
<protein>
    <submittedName>
        <fullName evidence="1">Thioesterase</fullName>
    </submittedName>
</protein>
<dbReference type="OrthoDB" id="3173842at2"/>
<evidence type="ECO:0000313" key="1">
    <source>
        <dbReference type="EMBL" id="PPE73607.1"/>
    </source>
</evidence>
<dbReference type="SUPFAM" id="SSF54637">
    <property type="entry name" value="Thioesterase/thiol ester dehydrase-isomerase"/>
    <property type="match status" value="1"/>
</dbReference>
<dbReference type="CDD" id="cd03443">
    <property type="entry name" value="PaaI_thioesterase"/>
    <property type="match status" value="1"/>
</dbReference>
<keyword evidence="2" id="KW-1185">Reference proteome</keyword>